<keyword evidence="1" id="KW-0732">Signal</keyword>
<dbReference type="KEGG" id="bsan:CHH28_05785"/>
<dbReference type="Gene3D" id="1.25.40.10">
    <property type="entry name" value="Tetratricopeptide repeat domain"/>
    <property type="match status" value="1"/>
</dbReference>
<feature type="signal peptide" evidence="1">
    <location>
        <begin position="1"/>
        <end position="29"/>
    </location>
</feature>
<protein>
    <submittedName>
        <fullName evidence="2">Uncharacterized protein</fullName>
    </submittedName>
</protein>
<gene>
    <name evidence="2" type="ORF">CHH28_05785</name>
</gene>
<evidence type="ECO:0000313" key="3">
    <source>
        <dbReference type="Proteomes" id="UP000202440"/>
    </source>
</evidence>
<organism evidence="2 3">
    <name type="scientific">Bacterioplanes sanyensis</name>
    <dbReference type="NCBI Taxonomy" id="1249553"/>
    <lineage>
        <taxon>Bacteria</taxon>
        <taxon>Pseudomonadati</taxon>
        <taxon>Pseudomonadota</taxon>
        <taxon>Gammaproteobacteria</taxon>
        <taxon>Oceanospirillales</taxon>
        <taxon>Oceanospirillaceae</taxon>
        <taxon>Bacterioplanes</taxon>
    </lineage>
</organism>
<accession>A0A222FIA8</accession>
<proteinExistence type="predicted"/>
<feature type="chain" id="PRO_5012443042" evidence="1">
    <location>
        <begin position="30"/>
        <end position="157"/>
    </location>
</feature>
<dbReference type="InterPro" id="IPR019734">
    <property type="entry name" value="TPR_rpt"/>
</dbReference>
<dbReference type="AlphaFoldDB" id="A0A222FIA8"/>
<dbReference type="SMART" id="SM00028">
    <property type="entry name" value="TPR"/>
    <property type="match status" value="2"/>
</dbReference>
<evidence type="ECO:0000256" key="1">
    <source>
        <dbReference type="SAM" id="SignalP"/>
    </source>
</evidence>
<dbReference type="InterPro" id="IPR011990">
    <property type="entry name" value="TPR-like_helical_dom_sf"/>
</dbReference>
<name>A0A222FIA8_9GAMM</name>
<sequence>MVRLAVLTLCLLGLAACSTAPSRTTSAQAEVGAAQLPRWHSGMLAALDQGQHHPAVAALFRQAEQARQQRQWRLALTYLDQARQIQPRNAAILYRQAWVSLQLQEPQRAEQLLQRALVFSQEQQLSQRLHLLLAEALEAQGKRGAAERHRRQAAQLG</sequence>
<dbReference type="EMBL" id="CP022530">
    <property type="protein sequence ID" value="ASP38224.1"/>
    <property type="molecule type" value="Genomic_DNA"/>
</dbReference>
<dbReference type="SUPFAM" id="SSF48452">
    <property type="entry name" value="TPR-like"/>
    <property type="match status" value="1"/>
</dbReference>
<evidence type="ECO:0000313" key="2">
    <source>
        <dbReference type="EMBL" id="ASP38224.1"/>
    </source>
</evidence>
<dbReference type="Proteomes" id="UP000202440">
    <property type="component" value="Chromosome"/>
</dbReference>
<dbReference type="OrthoDB" id="6121116at2"/>
<dbReference type="RefSeq" id="WP_094059423.1">
    <property type="nucleotide sequence ID" value="NZ_CP022530.1"/>
</dbReference>
<keyword evidence="3" id="KW-1185">Reference proteome</keyword>
<dbReference type="Pfam" id="PF14559">
    <property type="entry name" value="TPR_19"/>
    <property type="match status" value="1"/>
</dbReference>
<dbReference type="PROSITE" id="PS51257">
    <property type="entry name" value="PROKAR_LIPOPROTEIN"/>
    <property type="match status" value="1"/>
</dbReference>
<reference evidence="2 3" key="1">
    <citation type="submission" date="2017-07" db="EMBL/GenBank/DDBJ databases">
        <title>Annotated genome sequence of Bacterioplanes sanyensis isolated from Red Sea.</title>
        <authorList>
            <person name="Rehman Z.U."/>
        </authorList>
    </citation>
    <scope>NUCLEOTIDE SEQUENCE [LARGE SCALE GENOMIC DNA]</scope>
    <source>
        <strain evidence="2 3">NV9</strain>
    </source>
</reference>